<keyword evidence="1" id="KW-0732">Signal</keyword>
<dbReference type="Proteomes" id="UP001610334">
    <property type="component" value="Unassembled WGS sequence"/>
</dbReference>
<sequence>MKFFAQLLTYLPLAPVVLAAKTCTRNGPQDPSVYKLTISADSTALKTLSEIFAAAGRNVSVSDVLDSSNRDLTNSKPSIGNGNPVVHLAWNSGDVNTAKWLPQGITSSADADASGKWEDRESWIVSWHQDDDSNARVSFVDRASGKYRHVYLVRPDGESFVSVGIHAGGIAWYQNWLYVVDTSVGVRVFDLGNLWEVDIGEGLGKQADGSYVAENYRYVLPQIHYYRFSSTNGSKFRHSYISLDRSSNPPTVLVGEYQTEDSTVDIRFVKYPLDPETGRLAINDDGVVTATEAYCTNFLRVQGAFSRDGQIVVSRSNGGSKGGDMFVWTPGKVAESHAGWFPPGNEDLSFNPVRNEWYTVTEHEGMRWIVGYDRY</sequence>
<proteinExistence type="predicted"/>
<accession>A0ABR4HT92</accession>
<keyword evidence="3" id="KW-1185">Reference proteome</keyword>
<protein>
    <submittedName>
        <fullName evidence="2">Uncharacterized protein</fullName>
    </submittedName>
</protein>
<name>A0ABR4HT92_9EURO</name>
<organism evidence="2 3">
    <name type="scientific">Aspergillus granulosus</name>
    <dbReference type="NCBI Taxonomy" id="176169"/>
    <lineage>
        <taxon>Eukaryota</taxon>
        <taxon>Fungi</taxon>
        <taxon>Dikarya</taxon>
        <taxon>Ascomycota</taxon>
        <taxon>Pezizomycotina</taxon>
        <taxon>Eurotiomycetes</taxon>
        <taxon>Eurotiomycetidae</taxon>
        <taxon>Eurotiales</taxon>
        <taxon>Aspergillaceae</taxon>
        <taxon>Aspergillus</taxon>
        <taxon>Aspergillus subgen. Nidulantes</taxon>
    </lineage>
</organism>
<gene>
    <name evidence="2" type="ORF">BJX63DRAFT_59771</name>
</gene>
<dbReference type="EMBL" id="JBFXLT010000013">
    <property type="protein sequence ID" value="KAL2818680.1"/>
    <property type="molecule type" value="Genomic_DNA"/>
</dbReference>
<evidence type="ECO:0000313" key="2">
    <source>
        <dbReference type="EMBL" id="KAL2818680.1"/>
    </source>
</evidence>
<comment type="caution">
    <text evidence="2">The sequence shown here is derived from an EMBL/GenBank/DDBJ whole genome shotgun (WGS) entry which is preliminary data.</text>
</comment>
<reference evidence="2 3" key="1">
    <citation type="submission" date="2024-07" db="EMBL/GenBank/DDBJ databases">
        <title>Section-level genome sequencing and comparative genomics of Aspergillus sections Usti and Cavernicolus.</title>
        <authorList>
            <consortium name="Lawrence Berkeley National Laboratory"/>
            <person name="Nybo J.L."/>
            <person name="Vesth T.C."/>
            <person name="Theobald S."/>
            <person name="Frisvad J.C."/>
            <person name="Larsen T.O."/>
            <person name="Kjaerboelling I."/>
            <person name="Rothschild-Mancinelli K."/>
            <person name="Lyhne E.K."/>
            <person name="Kogle M.E."/>
            <person name="Barry K."/>
            <person name="Clum A."/>
            <person name="Na H."/>
            <person name="Ledsgaard L."/>
            <person name="Lin J."/>
            <person name="Lipzen A."/>
            <person name="Kuo A."/>
            <person name="Riley R."/>
            <person name="Mondo S."/>
            <person name="Labutti K."/>
            <person name="Haridas S."/>
            <person name="Pangalinan J."/>
            <person name="Salamov A.A."/>
            <person name="Simmons B.A."/>
            <person name="Magnuson J.K."/>
            <person name="Chen J."/>
            <person name="Drula E."/>
            <person name="Henrissat B."/>
            <person name="Wiebenga A."/>
            <person name="Lubbers R.J."/>
            <person name="Gomes A.C."/>
            <person name="Makela M.R."/>
            <person name="Stajich J."/>
            <person name="Grigoriev I.V."/>
            <person name="Mortensen U.H."/>
            <person name="De Vries R.P."/>
            <person name="Baker S.E."/>
            <person name="Andersen M.R."/>
        </authorList>
    </citation>
    <scope>NUCLEOTIDE SEQUENCE [LARGE SCALE GENOMIC DNA]</scope>
    <source>
        <strain evidence="2 3">CBS 588.65</strain>
    </source>
</reference>
<feature type="chain" id="PRO_5046577855" evidence="1">
    <location>
        <begin position="20"/>
        <end position="375"/>
    </location>
</feature>
<evidence type="ECO:0000256" key="1">
    <source>
        <dbReference type="SAM" id="SignalP"/>
    </source>
</evidence>
<feature type="signal peptide" evidence="1">
    <location>
        <begin position="1"/>
        <end position="19"/>
    </location>
</feature>
<evidence type="ECO:0000313" key="3">
    <source>
        <dbReference type="Proteomes" id="UP001610334"/>
    </source>
</evidence>